<dbReference type="Proteomes" id="UP001338125">
    <property type="component" value="Unassembled WGS sequence"/>
</dbReference>
<protein>
    <submittedName>
        <fullName evidence="2">Uncharacterized protein</fullName>
    </submittedName>
</protein>
<evidence type="ECO:0000313" key="2">
    <source>
        <dbReference type="EMBL" id="KAK5988522.1"/>
    </source>
</evidence>
<evidence type="ECO:0000256" key="1">
    <source>
        <dbReference type="SAM" id="MobiDB-lite"/>
    </source>
</evidence>
<organism evidence="2 3">
    <name type="scientific">Cladobotryum mycophilum</name>
    <dbReference type="NCBI Taxonomy" id="491253"/>
    <lineage>
        <taxon>Eukaryota</taxon>
        <taxon>Fungi</taxon>
        <taxon>Dikarya</taxon>
        <taxon>Ascomycota</taxon>
        <taxon>Pezizomycotina</taxon>
        <taxon>Sordariomycetes</taxon>
        <taxon>Hypocreomycetidae</taxon>
        <taxon>Hypocreales</taxon>
        <taxon>Hypocreaceae</taxon>
        <taxon>Cladobotryum</taxon>
    </lineage>
</organism>
<evidence type="ECO:0000313" key="3">
    <source>
        <dbReference type="Proteomes" id="UP001338125"/>
    </source>
</evidence>
<gene>
    <name evidence="2" type="ORF">PT974_10005</name>
</gene>
<proteinExistence type="predicted"/>
<keyword evidence="3" id="KW-1185">Reference proteome</keyword>
<accession>A0ABR0S8M5</accession>
<name>A0ABR0S8M5_9HYPO</name>
<feature type="compositionally biased region" description="Basic and acidic residues" evidence="1">
    <location>
        <begin position="220"/>
        <end position="251"/>
    </location>
</feature>
<feature type="region of interest" description="Disordered" evidence="1">
    <location>
        <begin position="189"/>
        <end position="260"/>
    </location>
</feature>
<sequence>MTHLMILMELAHLRPDLDFSSCCLDPSPETILNFIVGLEREKELVPDPNRSLLGMMRRVQRLRPLDLPKRPLPINWETMTDQTHIGAPDAELVKQVVRSSFIKTSEYQSGNTSYTCFQTMAMMFVFIGRLSRYLNYQVPLVSPGRHQVVLVVLYAIDVDRMHSLKDCQPSPEVQSLSVIPSAATSNAIMNDEHTTNRPGGSDNAKSKGDTGYYDVNASGFDHDHKPEPSYDERRVKSKETDASDLNNDKSHPSNKRRRGV</sequence>
<reference evidence="2 3" key="1">
    <citation type="submission" date="2024-01" db="EMBL/GenBank/DDBJ databases">
        <title>Complete genome of Cladobotryum mycophilum ATHUM6906.</title>
        <authorList>
            <person name="Christinaki A.C."/>
            <person name="Myridakis A.I."/>
            <person name="Kouvelis V.N."/>
        </authorList>
    </citation>
    <scope>NUCLEOTIDE SEQUENCE [LARGE SCALE GENOMIC DNA]</scope>
    <source>
        <strain evidence="2 3">ATHUM6906</strain>
    </source>
</reference>
<dbReference type="EMBL" id="JAVFKD010000015">
    <property type="protein sequence ID" value="KAK5988522.1"/>
    <property type="molecule type" value="Genomic_DNA"/>
</dbReference>
<comment type="caution">
    <text evidence="2">The sequence shown here is derived from an EMBL/GenBank/DDBJ whole genome shotgun (WGS) entry which is preliminary data.</text>
</comment>